<dbReference type="InterPro" id="IPR036249">
    <property type="entry name" value="Thioredoxin-like_sf"/>
</dbReference>
<evidence type="ECO:0000313" key="8">
    <source>
        <dbReference type="EMBL" id="EEF41891.1"/>
    </source>
</evidence>
<dbReference type="SUPFAM" id="SSF47616">
    <property type="entry name" value="GST C-terminal domain-like"/>
    <property type="match status" value="1"/>
</dbReference>
<evidence type="ECO:0000256" key="4">
    <source>
        <dbReference type="RuleBase" id="RU003494"/>
    </source>
</evidence>
<proteinExistence type="inferred from homology"/>
<dbReference type="Pfam" id="PF00043">
    <property type="entry name" value="GST_C"/>
    <property type="match status" value="1"/>
</dbReference>
<comment type="catalytic activity">
    <reaction evidence="3">
        <text>RX + glutathione = an S-substituted glutathione + a halide anion + H(+)</text>
        <dbReference type="Rhea" id="RHEA:16437"/>
        <dbReference type="ChEBI" id="CHEBI:15378"/>
        <dbReference type="ChEBI" id="CHEBI:16042"/>
        <dbReference type="ChEBI" id="CHEBI:17792"/>
        <dbReference type="ChEBI" id="CHEBI:57925"/>
        <dbReference type="ChEBI" id="CHEBI:90779"/>
        <dbReference type="EC" id="2.5.1.18"/>
    </reaction>
</comment>
<dbReference type="PANTHER" id="PTHR11260:SF676">
    <property type="entry name" value="GLUTATHIONE S-TRANSFERASE U8"/>
    <property type="match status" value="1"/>
</dbReference>
<evidence type="ECO:0000259" key="6">
    <source>
        <dbReference type="PROSITE" id="PS50404"/>
    </source>
</evidence>
<dbReference type="GO" id="GO:0005737">
    <property type="term" value="C:cytoplasm"/>
    <property type="evidence" value="ECO:0000318"/>
    <property type="project" value="GO_Central"/>
</dbReference>
<evidence type="ECO:0000256" key="2">
    <source>
        <dbReference type="ARBA" id="ARBA00022679"/>
    </source>
</evidence>
<accession>B9S3A9</accession>
<dbReference type="PROSITE" id="PS50404">
    <property type="entry name" value="GST_NTER"/>
    <property type="match status" value="1"/>
</dbReference>
<feature type="domain" description="GST N-terminal" evidence="6">
    <location>
        <begin position="3"/>
        <end position="82"/>
    </location>
</feature>
<gene>
    <name evidence="8" type="ORF">RCOM_0731930</name>
</gene>
<dbReference type="InterPro" id="IPR004046">
    <property type="entry name" value="GST_C"/>
</dbReference>
<organism evidence="8 9">
    <name type="scientific">Ricinus communis</name>
    <name type="common">Castor bean</name>
    <dbReference type="NCBI Taxonomy" id="3988"/>
    <lineage>
        <taxon>Eukaryota</taxon>
        <taxon>Viridiplantae</taxon>
        <taxon>Streptophyta</taxon>
        <taxon>Embryophyta</taxon>
        <taxon>Tracheophyta</taxon>
        <taxon>Spermatophyta</taxon>
        <taxon>Magnoliopsida</taxon>
        <taxon>eudicotyledons</taxon>
        <taxon>Gunneridae</taxon>
        <taxon>Pentapetalae</taxon>
        <taxon>rosids</taxon>
        <taxon>fabids</taxon>
        <taxon>Malpighiales</taxon>
        <taxon>Euphorbiaceae</taxon>
        <taxon>Acalyphoideae</taxon>
        <taxon>Acalypheae</taxon>
        <taxon>Ricinus</taxon>
    </lineage>
</organism>
<dbReference type="InterPro" id="IPR045074">
    <property type="entry name" value="GST_C_Tau"/>
</dbReference>
<dbReference type="GO" id="GO:0004364">
    <property type="term" value="F:glutathione transferase activity"/>
    <property type="evidence" value="ECO:0000318"/>
    <property type="project" value="GO_Central"/>
</dbReference>
<keyword evidence="9" id="KW-1185">Reference proteome</keyword>
<comment type="similarity">
    <text evidence="4">Belongs to the GST superfamily.</text>
</comment>
<dbReference type="SUPFAM" id="SSF52833">
    <property type="entry name" value="Thioredoxin-like"/>
    <property type="match status" value="1"/>
</dbReference>
<dbReference type="Pfam" id="PF02798">
    <property type="entry name" value="GST_N"/>
    <property type="match status" value="1"/>
</dbReference>
<feature type="coiled-coil region" evidence="5">
    <location>
        <begin position="106"/>
        <end position="137"/>
    </location>
</feature>
<dbReference type="Gene3D" id="1.20.1050.10">
    <property type="match status" value="1"/>
</dbReference>
<dbReference type="EC" id="2.5.1.18" evidence="1"/>
<dbReference type="SFLD" id="SFLDS00019">
    <property type="entry name" value="Glutathione_Transferase_(cytos"/>
    <property type="match status" value="1"/>
</dbReference>
<dbReference type="AlphaFoldDB" id="B9S3A9"/>
<dbReference type="InterPro" id="IPR004045">
    <property type="entry name" value="Glutathione_S-Trfase_N"/>
</dbReference>
<dbReference type="SFLD" id="SFLDG00358">
    <property type="entry name" value="Main_(cytGST)"/>
    <property type="match status" value="1"/>
</dbReference>
<evidence type="ECO:0000256" key="1">
    <source>
        <dbReference type="ARBA" id="ARBA00012452"/>
    </source>
</evidence>
<dbReference type="FunCoup" id="B9S3A9">
    <property type="interactions" value="88"/>
</dbReference>
<dbReference type="InterPro" id="IPR040079">
    <property type="entry name" value="Glutathione_S-Trfase"/>
</dbReference>
<reference evidence="9" key="1">
    <citation type="journal article" date="2010" name="Nat. Biotechnol.">
        <title>Draft genome sequence of the oilseed species Ricinus communis.</title>
        <authorList>
            <person name="Chan A.P."/>
            <person name="Crabtree J."/>
            <person name="Zhao Q."/>
            <person name="Lorenzi H."/>
            <person name="Orvis J."/>
            <person name="Puiu D."/>
            <person name="Melake-Berhan A."/>
            <person name="Jones K.M."/>
            <person name="Redman J."/>
            <person name="Chen G."/>
            <person name="Cahoon E.B."/>
            <person name="Gedil M."/>
            <person name="Stanke M."/>
            <person name="Haas B.J."/>
            <person name="Wortman J.R."/>
            <person name="Fraser-Liggett C.M."/>
            <person name="Ravel J."/>
            <person name="Rabinowicz P.D."/>
        </authorList>
    </citation>
    <scope>NUCLEOTIDE SEQUENCE [LARGE SCALE GENOMIC DNA]</scope>
    <source>
        <strain evidence="9">cv. Hale</strain>
    </source>
</reference>
<dbReference type="InterPro" id="IPR010987">
    <property type="entry name" value="Glutathione-S-Trfase_C-like"/>
</dbReference>
<feature type="domain" description="GST C-terminal" evidence="7">
    <location>
        <begin position="87"/>
        <end position="215"/>
    </location>
</feature>
<keyword evidence="2" id="KW-0808">Transferase</keyword>
<sequence>MSEEVKVFGTWSSPYSRRVEIALKLKGIQYEYIEEDLSNKSDLLLKYNPVHEKIPVLVHNGKPVAESLVILEYIDETWQDNPILPKDPYSRAMARFWTNFVDEKILQTAKKTRTAKAEELEQLHQEIYQDMKLLESELEGKEFFGGEKIGQVDIVAFVILYWFHVMSQGVLQTEFISEEKFPVLHKWMAKLCEIDAIKECLPPRDKHVAYMKARFVSMKSASK</sequence>
<dbReference type="CDD" id="cd03058">
    <property type="entry name" value="GST_N_Tau"/>
    <property type="match status" value="1"/>
</dbReference>
<dbReference type="InterPro" id="IPR036282">
    <property type="entry name" value="Glutathione-S-Trfase_C_sf"/>
</dbReference>
<evidence type="ECO:0000313" key="9">
    <source>
        <dbReference type="Proteomes" id="UP000008311"/>
    </source>
</evidence>
<dbReference type="PROSITE" id="PS50405">
    <property type="entry name" value="GST_CTER"/>
    <property type="match status" value="1"/>
</dbReference>
<dbReference type="OMA" id="WITCLQE"/>
<evidence type="ECO:0000256" key="3">
    <source>
        <dbReference type="ARBA" id="ARBA00047960"/>
    </source>
</evidence>
<dbReference type="KEGG" id="rcu:8279818"/>
<dbReference type="OrthoDB" id="4951845at2759"/>
<dbReference type="Gene3D" id="3.40.30.10">
    <property type="entry name" value="Glutaredoxin"/>
    <property type="match status" value="1"/>
</dbReference>
<dbReference type="InParanoid" id="B9S3A9"/>
<protein>
    <recommendedName>
        <fullName evidence="1">glutathione transferase</fullName>
        <ecNumber evidence="1">2.5.1.18</ecNumber>
    </recommendedName>
</protein>
<keyword evidence="5" id="KW-0175">Coiled coil</keyword>
<dbReference type="GO" id="GO:0016829">
    <property type="term" value="F:lyase activity"/>
    <property type="evidence" value="ECO:0007669"/>
    <property type="project" value="UniProtKB-KW"/>
</dbReference>
<dbReference type="CDD" id="cd03185">
    <property type="entry name" value="GST_C_Tau"/>
    <property type="match status" value="1"/>
</dbReference>
<keyword evidence="8" id="KW-0456">Lyase</keyword>
<dbReference type="eggNOG" id="KOG0406">
    <property type="taxonomic scope" value="Eukaryota"/>
</dbReference>
<dbReference type="PANTHER" id="PTHR11260">
    <property type="entry name" value="GLUTATHIONE S-TRANSFERASE, GST, SUPERFAMILY, GST DOMAIN CONTAINING"/>
    <property type="match status" value="1"/>
</dbReference>
<dbReference type="EMBL" id="EQ973857">
    <property type="protein sequence ID" value="EEF41891.1"/>
    <property type="molecule type" value="Genomic_DNA"/>
</dbReference>
<evidence type="ECO:0000256" key="5">
    <source>
        <dbReference type="SAM" id="Coils"/>
    </source>
</evidence>
<name>B9S3A9_RICCO</name>
<dbReference type="FunFam" id="3.40.30.10:FF:000197">
    <property type="entry name" value="Glutathione S-transferase U10"/>
    <property type="match status" value="1"/>
</dbReference>
<dbReference type="GO" id="GO:0006749">
    <property type="term" value="P:glutathione metabolic process"/>
    <property type="evidence" value="ECO:0000318"/>
    <property type="project" value="GO_Central"/>
</dbReference>
<dbReference type="STRING" id="3988.B9S3A9"/>
<dbReference type="Proteomes" id="UP000008311">
    <property type="component" value="Unassembled WGS sequence"/>
</dbReference>
<dbReference type="SFLD" id="SFLDG01152">
    <property type="entry name" value="Main.3:_Omega-_and_Tau-like"/>
    <property type="match status" value="1"/>
</dbReference>
<dbReference type="FunFam" id="1.20.1050.10:FF:000012">
    <property type="entry name" value="Tau class glutathione S-transferase"/>
    <property type="match status" value="1"/>
</dbReference>
<dbReference type="InterPro" id="IPR045073">
    <property type="entry name" value="Omega/Tau-like"/>
</dbReference>
<evidence type="ECO:0000259" key="7">
    <source>
        <dbReference type="PROSITE" id="PS50405"/>
    </source>
</evidence>